<protein>
    <submittedName>
        <fullName evidence="1">Uncharacterized protein</fullName>
    </submittedName>
</protein>
<comment type="caution">
    <text evidence="1">The sequence shown here is derived from an EMBL/GenBank/DDBJ whole genome shotgun (WGS) entry which is preliminary data.</text>
</comment>
<reference evidence="1" key="1">
    <citation type="submission" date="2023-04" db="EMBL/GenBank/DDBJ databases">
        <title>Draft Genome sequencing of Naganishia species isolated from polar environments using Oxford Nanopore Technology.</title>
        <authorList>
            <person name="Leo P."/>
            <person name="Venkateswaran K."/>
        </authorList>
    </citation>
    <scope>NUCLEOTIDE SEQUENCE</scope>
    <source>
        <strain evidence="1">MNA-CCFEE 5423</strain>
    </source>
</reference>
<keyword evidence="2" id="KW-1185">Reference proteome</keyword>
<sequence length="615" mass="68214">MPFLRAILQRLPTTLHLAVAVFAIYGERLAPIAFTCFLWAMHLALINANLRTLYGVLRARQGVFTSATTDWRAKWRAVSHNEKLHYDDVVHAIVIPNYMEDIDTLRDTLQNLASHRAAPHSYIPVLGMELRETAASLKALQLVSEFKGSFKDVRYTLHPDGLSGEIAGKGSNLAWATRSVWMGMRPTTEESSRDGGAVVDERTRTVITVMDSDNHVPVGVRVTDIFWAMGGLSTLYEGSSAKIPTSAYSLSLCLAESVGGWDPDTFAIGEDMHMFIKCNISTRGNLVSETIYSPASQMDVMGNIKGGIRGFIGAHQARYKQAVRHLWGSLDIAYTLHRILTGDLQSHPDAADAVDQQDHVPISRRYGRLLGSPDSENHFPGYDYHTGKGSVPFSVSGSPTEALLDAYAKERFLSPILEEEAEVDLLANTVLPFKQDATHQFLPLLTMLYRIYEACLMMGNITIFVVARAAYSILVNQQVLTAAAVTEVPSVQSALYWSEKLRNLSGILLVVTALSYDRYHRYTAKGRWENDTANRLGAVPRDRSHRTALSALDYFALPATIIFGPIAMLHAHFMHVFTNRLRYTVSLKFVSRSTNATNGSYISMEESKQAGHAIV</sequence>
<name>A0ACC2VTV6_9TREE</name>
<dbReference type="EMBL" id="JASBWT010000008">
    <property type="protein sequence ID" value="KAJ9102327.1"/>
    <property type="molecule type" value="Genomic_DNA"/>
</dbReference>
<gene>
    <name evidence="1" type="ORF">QFC21_002727</name>
</gene>
<dbReference type="Proteomes" id="UP001227268">
    <property type="component" value="Unassembled WGS sequence"/>
</dbReference>
<proteinExistence type="predicted"/>
<evidence type="ECO:0000313" key="2">
    <source>
        <dbReference type="Proteomes" id="UP001227268"/>
    </source>
</evidence>
<evidence type="ECO:0000313" key="1">
    <source>
        <dbReference type="EMBL" id="KAJ9102327.1"/>
    </source>
</evidence>
<organism evidence="1 2">
    <name type="scientific">Naganishia friedmannii</name>
    <dbReference type="NCBI Taxonomy" id="89922"/>
    <lineage>
        <taxon>Eukaryota</taxon>
        <taxon>Fungi</taxon>
        <taxon>Dikarya</taxon>
        <taxon>Basidiomycota</taxon>
        <taxon>Agaricomycotina</taxon>
        <taxon>Tremellomycetes</taxon>
        <taxon>Filobasidiales</taxon>
        <taxon>Filobasidiaceae</taxon>
        <taxon>Naganishia</taxon>
    </lineage>
</organism>
<accession>A0ACC2VTV6</accession>